<reference evidence="3" key="1">
    <citation type="submission" date="2015-07" db="EMBL/GenBank/DDBJ databases">
        <title>Draft Genome Sequences of Anaerolinea thermolimosa IMO-1, Bellilinea caldifistulae GOMI-1, Leptolinea tardivitalis YMTK-2, Levilinea saccharolytica KIBI-1,Longilinea arvoryzae KOME-1, Previously Described as Members of the Anaerolineaceae (Chloroflexi).</title>
        <authorList>
            <person name="Sekiguchi Y."/>
            <person name="Ohashi A."/>
            <person name="Matsuura N."/>
            <person name="Tourlousse M.D."/>
        </authorList>
    </citation>
    <scope>NUCLEOTIDE SEQUENCE [LARGE SCALE GENOMIC DNA]</scope>
    <source>
        <strain evidence="3">KOME-1</strain>
    </source>
</reference>
<evidence type="ECO:0000313" key="4">
    <source>
        <dbReference type="Proteomes" id="UP000055060"/>
    </source>
</evidence>
<dbReference type="RefSeq" id="WP_075074845.1">
    <property type="nucleotide sequence ID" value="NZ_DF967972.1"/>
</dbReference>
<gene>
    <name evidence="3" type="ORF">LARV_03477</name>
</gene>
<organism evidence="3">
    <name type="scientific">Longilinea arvoryzae</name>
    <dbReference type="NCBI Taxonomy" id="360412"/>
    <lineage>
        <taxon>Bacteria</taxon>
        <taxon>Bacillati</taxon>
        <taxon>Chloroflexota</taxon>
        <taxon>Anaerolineae</taxon>
        <taxon>Anaerolineales</taxon>
        <taxon>Anaerolineaceae</taxon>
        <taxon>Longilinea</taxon>
    </lineage>
</organism>
<proteinExistence type="predicted"/>
<dbReference type="STRING" id="360412.LARV_03477"/>
<dbReference type="EMBL" id="DF967972">
    <property type="protein sequence ID" value="GAP15685.1"/>
    <property type="molecule type" value="Genomic_DNA"/>
</dbReference>
<feature type="signal peptide" evidence="2">
    <location>
        <begin position="1"/>
        <end position="22"/>
    </location>
</feature>
<accession>A0A0S7BPE0</accession>
<feature type="compositionally biased region" description="Gly residues" evidence="1">
    <location>
        <begin position="438"/>
        <end position="449"/>
    </location>
</feature>
<sequence length="634" mass="63751">MKKFAWIWITIFLALSLAACSAGDSTGLTQADTSLSSSTVVNESSVVVASAQSVEEAQAENSQLHEEASDYTWDPAVVIPITLNGDSISADATDVNITGSTAIIGSAGTYSLSGTLTDGQIIVDTQDETLVQLILNGVDLHSSTSAPIYVKNARKVVIILADGTTNTLDDALTYGDASSGEDEPNAALFSMADLSLSGSGSLVVNGNSNDGITSKDGLIIAGGTITVTATDDGIRGKDYVDVENGTITVNAGGDGLKSDNEEDTTRGYITIAAGVFDISAGGDAITAQTDVMISGGEFNLTTAGGSQAKIDATLSAKAIKGVASVVVDGGTFKIDAADDALHSNGSITVNDCTFDISTGDDGMHADAALTINNGSIQINQSYEGLESTIITINAGSIQVNSSDDGINGSGGNDGSGTQAQTTGQTQGTLPGGQQKPAGGPGGRQGGGRGQDTFSGGSNATLYIHGGWIVVNAYGDGVDVNGSIEMSGGTLLVSGPVENMNGALDYNGTFNMTGGFLIAAGSAGMAMAPSATSSQNSVLINFNSKQQAGTLVHVQDSAGAEIFTFASAKEYQSIAFSSPQLAQGANYAVSLGGSDSGTQNGGLIQDGTYTPGISYTDFTISSVVTQIGSGGGMKP</sequence>
<feature type="compositionally biased region" description="Low complexity" evidence="1">
    <location>
        <begin position="415"/>
        <end position="437"/>
    </location>
</feature>
<keyword evidence="4" id="KW-1185">Reference proteome</keyword>
<dbReference type="InterPro" id="IPR025584">
    <property type="entry name" value="Cthe_2159"/>
</dbReference>
<dbReference type="PROSITE" id="PS51257">
    <property type="entry name" value="PROKAR_LIPOPROTEIN"/>
    <property type="match status" value="1"/>
</dbReference>
<evidence type="ECO:0000313" key="3">
    <source>
        <dbReference type="EMBL" id="GAP15685.1"/>
    </source>
</evidence>
<evidence type="ECO:0000256" key="2">
    <source>
        <dbReference type="SAM" id="SignalP"/>
    </source>
</evidence>
<feature type="region of interest" description="Disordered" evidence="1">
    <location>
        <begin position="402"/>
        <end position="453"/>
    </location>
</feature>
<feature type="chain" id="PRO_5006633081" description="Carbohydrate-binding domain-containing protein" evidence="2">
    <location>
        <begin position="23"/>
        <end position="634"/>
    </location>
</feature>
<dbReference type="Pfam" id="PF14262">
    <property type="entry name" value="Cthe_2159"/>
    <property type="match status" value="1"/>
</dbReference>
<protein>
    <recommendedName>
        <fullName evidence="5">Carbohydrate-binding domain-containing protein</fullName>
    </recommendedName>
</protein>
<keyword evidence="2" id="KW-0732">Signal</keyword>
<evidence type="ECO:0000256" key="1">
    <source>
        <dbReference type="SAM" id="MobiDB-lite"/>
    </source>
</evidence>
<dbReference type="Proteomes" id="UP000055060">
    <property type="component" value="Unassembled WGS sequence"/>
</dbReference>
<dbReference type="AlphaFoldDB" id="A0A0S7BPE0"/>
<name>A0A0S7BPE0_9CHLR</name>
<evidence type="ECO:0008006" key="5">
    <source>
        <dbReference type="Google" id="ProtNLM"/>
    </source>
</evidence>